<dbReference type="RefSeq" id="WP_012390461.1">
    <property type="nucleotide sequence ID" value="NC_010608.1"/>
</dbReference>
<dbReference type="InterPro" id="IPR041685">
    <property type="entry name" value="AAA_GajA/Old/RecF-like"/>
</dbReference>
<geneLocation type="plasmid" evidence="3">
    <name>pEspB</name>
</geneLocation>
<dbReference type="AlphaFoldDB" id="B2G3J9"/>
<dbReference type="PANTHER" id="PTHR43581">
    <property type="entry name" value="ATP/GTP PHOSPHATASE"/>
    <property type="match status" value="1"/>
</dbReference>
<evidence type="ECO:0000259" key="1">
    <source>
        <dbReference type="Pfam" id="PF08708"/>
    </source>
</evidence>
<dbReference type="EMBL" id="AM980832">
    <property type="protein sequence ID" value="CAQ35241.1"/>
    <property type="molecule type" value="Genomic_DNA"/>
</dbReference>
<dbReference type="InterPro" id="IPR027417">
    <property type="entry name" value="P-loop_NTPase"/>
</dbReference>
<evidence type="ECO:0000259" key="2">
    <source>
        <dbReference type="Pfam" id="PF13175"/>
    </source>
</evidence>
<reference evidence="3" key="1">
    <citation type="journal article" date="2009" name="Plasmid">
        <title>Bioinformatic and partial functional analysis of pEspA and pEspB, two plasmids from Exiguobacterium arabatum sp. nov. RFL1109.</title>
        <authorList>
            <person name="Jakubauskas A."/>
            <person name="Kriukiene E."/>
            <person name="Trinkunaite L."/>
            <person name="Sapranauskas R."/>
            <person name="Jurenaite-Urbanaviciene S."/>
            <person name="Lubys A."/>
        </authorList>
    </citation>
    <scope>NUCLEOTIDE SEQUENCE [LARGE SCALE GENOMIC DNA]</scope>
    <source>
        <strain evidence="3">RFL1109</strain>
        <plasmid evidence="3">pEspB</plasmid>
    </source>
</reference>
<dbReference type="Gene3D" id="3.40.50.300">
    <property type="entry name" value="P-loop containing nucleotide triphosphate hydrolases"/>
    <property type="match status" value="1"/>
</dbReference>
<protein>
    <recommendedName>
        <fullName evidence="4">AAA domain-containing protein</fullName>
    </recommendedName>
</protein>
<feature type="domain" description="Endonuclease GajA/Old nuclease/RecF-like AAA" evidence="2">
    <location>
        <begin position="447"/>
        <end position="940"/>
    </location>
</feature>
<feature type="domain" description="Primase C-terminal 1" evidence="1">
    <location>
        <begin position="224"/>
        <end position="282"/>
    </location>
</feature>
<dbReference type="SUPFAM" id="SSF52540">
    <property type="entry name" value="P-loop containing nucleoside triphosphate hydrolases"/>
    <property type="match status" value="1"/>
</dbReference>
<keyword evidence="3" id="KW-0614">Plasmid</keyword>
<sequence length="1002" mass="115169">MEVLRNLYRDQLTEAPKRASQIERTGYSKDLGWIFVCQEFTQPRAIRTYRSLFGAKEKYTYFTPNTFYRNDQRHAGSLRWLNAMVIDIDVKTTQNAGMIFPDVMDRVTSAGLPTPSLVVKTPSGGFHVYWYLKEPRRAFPKVVDHYKRVQRMIAEEMNADLQAIGAERWFRLPTEDNTVFRSGERVSFDDLCDWLTEQQENQSKRGNVALGSTDLLSHPAILKLLEGVEEGQRDNTCYTLALAYKAVGYEEDQALSSLYCWNEKNSPSLRQIEIKRKVKSAFKPGSPLGPSSYWIETLSGIEFKYQVWEGAKPREERTYSHLDEWKEDILAVLRKNGGCICGAQREIVKLVQSSVNPSISLSYTTFKRAVEELIKEKRLTKVVEGRGRSAKTTLRVNKGKILPLVQKKPFLNGANSYTFIDRVAGWSLSVLQYLKYRLSSRGLFVMRIGVENFRSFTHTGLLDLKDINIFIGRNSSGKSSLLRLFPLMKQTFNNETREPILWYAPDHVDFGDYDDVVGFKKSDPISFLYEFDLLKEDFLNSIMNSSRRIWSHSSFDPDEYVSSNGYAKLFLKVDTRKDYVTRIQVSILNVKIELSINNHNELVSLVANDITIYKTDREEEKPVRILATKQNLLPRLRVIKPKLVRSKINNAISKDFLNSIGTASGPNLMDEYIVPLALKLLKDFLVENDADKTSIDEEVLLNVLFGKLLEFDRDKLTNRLLSGELVIRTNGFISFENYKNGKNSIVDDLVDLYISSFIETLLLAADKYLKTYFSRVIYITPLRASVNRYYRLQGISISEMDASGANLPMIIKNMNPRELKDFQDWTKENFGFKIESLSSFGHVSVLIQFGTENPRNIIDLGFGYSQLIPIILAIWSTLNKINKTYTKHKTPYTIVIEQPELHLHPAMQAEFIDMCSIISKSKKYNQEIRFVIETHSEIMINRISESIKKDKLKHESVTVNIVNIDDEGKSSVHSVGFDEDGDLLEWPIGFFSAEPIKYDYKF</sequence>
<evidence type="ECO:0000313" key="3">
    <source>
        <dbReference type="EMBL" id="CAQ35241.1"/>
    </source>
</evidence>
<dbReference type="PANTHER" id="PTHR43581:SF2">
    <property type="entry name" value="EXCINUCLEASE ATPASE SUBUNIT"/>
    <property type="match status" value="1"/>
</dbReference>
<name>B2G3J9_9BACL</name>
<evidence type="ECO:0008006" key="4">
    <source>
        <dbReference type="Google" id="ProtNLM"/>
    </source>
</evidence>
<accession>B2G3J9</accession>
<dbReference type="Pfam" id="PF08708">
    <property type="entry name" value="PriCT_1"/>
    <property type="match status" value="1"/>
</dbReference>
<proteinExistence type="predicted"/>
<organism evidence="3">
    <name type="scientific">Exiguobacterium arabatum</name>
    <dbReference type="NCBI Taxonomy" id="518693"/>
    <lineage>
        <taxon>Bacteria</taxon>
        <taxon>Bacillati</taxon>
        <taxon>Bacillota</taxon>
        <taxon>Bacilli</taxon>
        <taxon>Bacillales</taxon>
        <taxon>Bacillales Family XII. Incertae Sedis</taxon>
        <taxon>Exiguobacterium</taxon>
    </lineage>
</organism>
<dbReference type="InterPro" id="IPR014820">
    <property type="entry name" value="PriCT_1"/>
</dbReference>
<dbReference type="InterPro" id="IPR051396">
    <property type="entry name" value="Bact_Antivir_Def_Nuclease"/>
</dbReference>
<dbReference type="Pfam" id="PF13175">
    <property type="entry name" value="AAA_15"/>
    <property type="match status" value="1"/>
</dbReference>
<dbReference type="Gene3D" id="3.30.70.1790">
    <property type="entry name" value="RepB DNA-primase, N-terminal domain"/>
    <property type="match status" value="1"/>
</dbReference>